<dbReference type="Proteomes" id="UP000244906">
    <property type="component" value="Unassembled WGS sequence"/>
</dbReference>
<dbReference type="Pfam" id="PF00132">
    <property type="entry name" value="Hexapep"/>
    <property type="match status" value="1"/>
</dbReference>
<proteinExistence type="predicted"/>
<accession>A0A2V1GTG2</accession>
<dbReference type="Gene3D" id="2.160.10.10">
    <property type="entry name" value="Hexapeptide repeat proteins"/>
    <property type="match status" value="1"/>
</dbReference>
<dbReference type="CDD" id="cd04645">
    <property type="entry name" value="LbH_gamma_CA_like"/>
    <property type="match status" value="1"/>
</dbReference>
<dbReference type="InterPro" id="IPR011004">
    <property type="entry name" value="Trimer_LpxA-like_sf"/>
</dbReference>
<dbReference type="SUPFAM" id="SSF51161">
    <property type="entry name" value="Trimeric LpxA-like enzymes"/>
    <property type="match status" value="1"/>
</dbReference>
<keyword evidence="2" id="KW-1185">Reference proteome</keyword>
<dbReference type="InterPro" id="IPR001451">
    <property type="entry name" value="Hexapep"/>
</dbReference>
<sequence>MIYQIDGKQPQLDPQSWVAPGAKLIGDVQLKPQTSIWFNAVLRADNAPIVIGQGSNVQDGCVLHTDPGFALTLAKGVTVGHQAMLHGCDIGEHSLIGIHATVLNGAKIGAHCLVGAHALVTEGQQIPDGSLVLGAPAKVVRPLSDQEKAQLQKSSESYIEKSAKYKDQLNEQEYPY</sequence>
<dbReference type="PANTHER" id="PTHR13061">
    <property type="entry name" value="DYNACTIN SUBUNIT P25"/>
    <property type="match status" value="1"/>
</dbReference>
<organism evidence="1 2">
    <name type="scientific">Pelagibaculum spongiae</name>
    <dbReference type="NCBI Taxonomy" id="2080658"/>
    <lineage>
        <taxon>Bacteria</taxon>
        <taxon>Pseudomonadati</taxon>
        <taxon>Pseudomonadota</taxon>
        <taxon>Gammaproteobacteria</taxon>
        <taxon>Oceanospirillales</taxon>
        <taxon>Pelagibaculum</taxon>
    </lineage>
</organism>
<dbReference type="InterPro" id="IPR050484">
    <property type="entry name" value="Transf_Hexapept/Carb_Anhydrase"/>
</dbReference>
<name>A0A2V1GTG2_9GAMM</name>
<protein>
    <submittedName>
        <fullName evidence="1">Gamma carbonic anhydrase family protein</fullName>
    </submittedName>
</protein>
<evidence type="ECO:0000313" key="1">
    <source>
        <dbReference type="EMBL" id="PVZ64985.1"/>
    </source>
</evidence>
<dbReference type="EMBL" id="QDDL01000011">
    <property type="protein sequence ID" value="PVZ64985.1"/>
    <property type="molecule type" value="Genomic_DNA"/>
</dbReference>
<dbReference type="RefSeq" id="WP_116688740.1">
    <property type="nucleotide sequence ID" value="NZ_CAWNYD010000011.1"/>
</dbReference>
<dbReference type="InterPro" id="IPR047324">
    <property type="entry name" value="LbH_gamma_CA-like"/>
</dbReference>
<reference evidence="1 2" key="1">
    <citation type="submission" date="2018-04" db="EMBL/GenBank/DDBJ databases">
        <title>Thalassorhabdus spongiae gen. nov., sp. nov., isolated from a marine sponge in South-West Iceland.</title>
        <authorList>
            <person name="Knobloch S."/>
            <person name="Daussin A."/>
            <person name="Johannsson R."/>
            <person name="Marteinsson V.T."/>
        </authorList>
    </citation>
    <scope>NUCLEOTIDE SEQUENCE [LARGE SCALE GENOMIC DNA]</scope>
    <source>
        <strain evidence="1 2">Hp12</strain>
    </source>
</reference>
<comment type="caution">
    <text evidence="1">The sequence shown here is derived from an EMBL/GenBank/DDBJ whole genome shotgun (WGS) entry which is preliminary data.</text>
</comment>
<dbReference type="PANTHER" id="PTHR13061:SF29">
    <property type="entry name" value="GAMMA CARBONIC ANHYDRASE-LIKE 1, MITOCHONDRIAL-RELATED"/>
    <property type="match status" value="1"/>
</dbReference>
<gene>
    <name evidence="1" type="ORF">DC094_19185</name>
</gene>
<dbReference type="OrthoDB" id="9803036at2"/>
<evidence type="ECO:0000313" key="2">
    <source>
        <dbReference type="Proteomes" id="UP000244906"/>
    </source>
</evidence>
<dbReference type="AlphaFoldDB" id="A0A2V1GTG2"/>